<evidence type="ECO:0000259" key="2">
    <source>
        <dbReference type="Pfam" id="PF00437"/>
    </source>
</evidence>
<sequence length="192" mass="21822">MNRAEVMNEPLITLESEEYNHLRRRLHRRVLEGLEGVTEHSIVDRAVLAGQLEHHLDDLLNCHSRALAPELRKRLLNAICDEIQGLGPIAELMLDTRVSDILINGHDDIWVDRSGRLERTDVAFDGNDHLLRFLNRILSQQGRHIDMGNPIVDARLSDGSRLNAVISPPSPRGPVISIRRFRADPFNPGRFD</sequence>
<protein>
    <submittedName>
        <fullName evidence="3">ATPase, T2SS/T4P/T4SS family</fullName>
    </submittedName>
</protein>
<evidence type="ECO:0000256" key="1">
    <source>
        <dbReference type="ARBA" id="ARBA00006611"/>
    </source>
</evidence>
<gene>
    <name evidence="3" type="ORF">WG929_05620</name>
</gene>
<dbReference type="EMBL" id="JBBKTX010000005">
    <property type="protein sequence ID" value="MFK4751885.1"/>
    <property type="molecule type" value="Genomic_DNA"/>
</dbReference>
<dbReference type="Proteomes" id="UP001620597">
    <property type="component" value="Unassembled WGS sequence"/>
</dbReference>
<dbReference type="Gene3D" id="3.30.450.380">
    <property type="match status" value="1"/>
</dbReference>
<dbReference type="Pfam" id="PF00437">
    <property type="entry name" value="T2SSE"/>
    <property type="match status" value="1"/>
</dbReference>
<evidence type="ECO:0000313" key="4">
    <source>
        <dbReference type="Proteomes" id="UP001620597"/>
    </source>
</evidence>
<reference evidence="3 4" key="1">
    <citation type="submission" date="2024-03" db="EMBL/GenBank/DDBJ databases">
        <title>High-quality draft genome sequence of Oceanobacter sp. wDCs-4.</title>
        <authorList>
            <person name="Dong C."/>
        </authorList>
    </citation>
    <scope>NUCLEOTIDE SEQUENCE [LARGE SCALE GENOMIC DNA]</scope>
    <source>
        <strain evidence="4">wDCs-4</strain>
    </source>
</reference>
<comment type="caution">
    <text evidence="3">The sequence shown here is derived from an EMBL/GenBank/DDBJ whole genome shotgun (WGS) entry which is preliminary data.</text>
</comment>
<proteinExistence type="inferred from homology"/>
<dbReference type="PANTHER" id="PTHR30486:SF6">
    <property type="entry name" value="TYPE IV PILUS RETRACTATION ATPASE PILT"/>
    <property type="match status" value="1"/>
</dbReference>
<name>A0ABW8NGJ7_9GAMM</name>
<dbReference type="RefSeq" id="WP_416205245.1">
    <property type="nucleotide sequence ID" value="NZ_JBBKTX010000005.1"/>
</dbReference>
<feature type="domain" description="Bacterial type II secretion system protein E" evidence="2">
    <location>
        <begin position="84"/>
        <end position="167"/>
    </location>
</feature>
<dbReference type="SUPFAM" id="SSF52540">
    <property type="entry name" value="P-loop containing nucleoside triphosphate hydrolases"/>
    <property type="match status" value="1"/>
</dbReference>
<evidence type="ECO:0000313" key="3">
    <source>
        <dbReference type="EMBL" id="MFK4751885.1"/>
    </source>
</evidence>
<accession>A0ABW8NGJ7</accession>
<keyword evidence="4" id="KW-1185">Reference proteome</keyword>
<dbReference type="PANTHER" id="PTHR30486">
    <property type="entry name" value="TWITCHING MOTILITY PROTEIN PILT"/>
    <property type="match status" value="1"/>
</dbReference>
<dbReference type="InterPro" id="IPR001482">
    <property type="entry name" value="T2SS/T4SS_dom"/>
</dbReference>
<organism evidence="3 4">
    <name type="scientific">Oceanobacter antarcticus</name>
    <dbReference type="NCBI Taxonomy" id="3133425"/>
    <lineage>
        <taxon>Bacteria</taxon>
        <taxon>Pseudomonadati</taxon>
        <taxon>Pseudomonadota</taxon>
        <taxon>Gammaproteobacteria</taxon>
        <taxon>Oceanospirillales</taxon>
        <taxon>Oceanospirillaceae</taxon>
        <taxon>Oceanobacter</taxon>
    </lineage>
</organism>
<comment type="similarity">
    <text evidence="1">Belongs to the GSP E family.</text>
</comment>
<dbReference type="InterPro" id="IPR027417">
    <property type="entry name" value="P-loop_NTPase"/>
</dbReference>
<dbReference type="InterPro" id="IPR050921">
    <property type="entry name" value="T4SS_GSP_E_ATPase"/>
</dbReference>